<organism evidence="1 2">
    <name type="scientific">Nakamurella flava</name>
    <dbReference type="NCBI Taxonomy" id="2576308"/>
    <lineage>
        <taxon>Bacteria</taxon>
        <taxon>Bacillati</taxon>
        <taxon>Actinomycetota</taxon>
        <taxon>Actinomycetes</taxon>
        <taxon>Nakamurellales</taxon>
        <taxon>Nakamurellaceae</taxon>
        <taxon>Nakamurella</taxon>
    </lineage>
</organism>
<dbReference type="AlphaFoldDB" id="A0A4U6QAQ7"/>
<evidence type="ECO:0000313" key="1">
    <source>
        <dbReference type="EMBL" id="TKV57021.1"/>
    </source>
</evidence>
<proteinExistence type="predicted"/>
<evidence type="ECO:0008006" key="3">
    <source>
        <dbReference type="Google" id="ProtNLM"/>
    </source>
</evidence>
<dbReference type="Gene3D" id="1.20.1290.10">
    <property type="entry name" value="AhpD-like"/>
    <property type="match status" value="1"/>
</dbReference>
<dbReference type="PANTHER" id="PTHR35446:SF2">
    <property type="entry name" value="CARBOXYMUCONOLACTONE DECARBOXYLASE-LIKE DOMAIN-CONTAINING PROTEIN"/>
    <property type="match status" value="1"/>
</dbReference>
<dbReference type="InterPro" id="IPR029032">
    <property type="entry name" value="AhpD-like"/>
</dbReference>
<dbReference type="PANTHER" id="PTHR35446">
    <property type="entry name" value="SI:CH211-175M2.5"/>
    <property type="match status" value="1"/>
</dbReference>
<sequence>MTFLAEPEPTPEVEATYANDRAAYGFVMNLSHLWAHQPEAHTRLFDLLALVGGDLSFRERGILVTAAASTIGDSYCSLAWGWKQSDAGNLDAVAGVLAGTDDGLTPREAALATWARAVAGGAGRTTPEDVEALRDAGWSDDEIFRATVFVALRVAFSTVNGALGARPDAELAERAPAAVTDLVTWGRPVAGR</sequence>
<reference evidence="1 2" key="1">
    <citation type="submission" date="2019-05" db="EMBL/GenBank/DDBJ databases">
        <title>Nakamurella sp. N5BH11, whole genome shotgun sequence.</title>
        <authorList>
            <person name="Tuo L."/>
        </authorList>
    </citation>
    <scope>NUCLEOTIDE SEQUENCE [LARGE SCALE GENOMIC DNA]</scope>
    <source>
        <strain evidence="1 2">N5BH11</strain>
    </source>
</reference>
<keyword evidence="2" id="KW-1185">Reference proteome</keyword>
<gene>
    <name evidence="1" type="ORF">FDO65_19605</name>
</gene>
<name>A0A4U6QAQ7_9ACTN</name>
<dbReference type="EMBL" id="SZZH01000006">
    <property type="protein sequence ID" value="TKV57021.1"/>
    <property type="molecule type" value="Genomic_DNA"/>
</dbReference>
<protein>
    <recommendedName>
        <fullName evidence="3">Carboxymuconolactone decarboxylase family protein</fullName>
    </recommendedName>
</protein>
<evidence type="ECO:0000313" key="2">
    <source>
        <dbReference type="Proteomes" id="UP000306985"/>
    </source>
</evidence>
<dbReference type="SUPFAM" id="SSF69118">
    <property type="entry name" value="AhpD-like"/>
    <property type="match status" value="1"/>
</dbReference>
<dbReference type="Proteomes" id="UP000306985">
    <property type="component" value="Unassembled WGS sequence"/>
</dbReference>
<comment type="caution">
    <text evidence="1">The sequence shown here is derived from an EMBL/GenBank/DDBJ whole genome shotgun (WGS) entry which is preliminary data.</text>
</comment>
<dbReference type="OrthoDB" id="153253at2"/>
<dbReference type="RefSeq" id="WP_137451407.1">
    <property type="nucleotide sequence ID" value="NZ_SZZH01000006.1"/>
</dbReference>
<accession>A0A4U6QAQ7</accession>